<dbReference type="SUPFAM" id="SSF47413">
    <property type="entry name" value="lambda repressor-like DNA-binding domains"/>
    <property type="match status" value="1"/>
</dbReference>
<dbReference type="Proteomes" id="UP000198757">
    <property type="component" value="Unassembled WGS sequence"/>
</dbReference>
<evidence type="ECO:0000313" key="3">
    <source>
        <dbReference type="Proteomes" id="UP000198757"/>
    </source>
</evidence>
<gene>
    <name evidence="2" type="ORF">SAMN04487894_10556</name>
</gene>
<reference evidence="3" key="1">
    <citation type="submission" date="2016-10" db="EMBL/GenBank/DDBJ databases">
        <authorList>
            <person name="Varghese N."/>
            <person name="Submissions S."/>
        </authorList>
    </citation>
    <scope>NUCLEOTIDE SEQUENCE [LARGE SCALE GENOMIC DNA]</scope>
    <source>
        <strain evidence="3">DSM 25811 / CCM 8410 / LMG 26954 / E90</strain>
    </source>
</reference>
<dbReference type="InterPro" id="IPR001387">
    <property type="entry name" value="Cro/C1-type_HTH"/>
</dbReference>
<dbReference type="PROSITE" id="PS50943">
    <property type="entry name" value="HTH_CROC1"/>
    <property type="match status" value="1"/>
</dbReference>
<dbReference type="InterPro" id="IPR010982">
    <property type="entry name" value="Lambda_DNA-bd_dom_sf"/>
</dbReference>
<dbReference type="Pfam" id="PF01381">
    <property type="entry name" value="HTH_3"/>
    <property type="match status" value="1"/>
</dbReference>
<dbReference type="EMBL" id="FMZO01000005">
    <property type="protein sequence ID" value="SDC96886.1"/>
    <property type="molecule type" value="Genomic_DNA"/>
</dbReference>
<sequence length="161" mass="18525">MKNQEEILSKLKEVATVEQSDWIKDADYRHENKGWLLKSQLTAIQILRALKNQHLSQKDLAAKLNVSPQQVNKWVKGQENFTYETVDKIERALGIRITNIAGEFDDEKTEVVVKKTSEYQKADYSMPHFQQSEISKTTTLISMKAYTFEKCAPTPSFLEAV</sequence>
<feature type="domain" description="HTH cro/C1-type" evidence="1">
    <location>
        <begin position="46"/>
        <end position="100"/>
    </location>
</feature>
<dbReference type="RefSeq" id="WP_090390060.1">
    <property type="nucleotide sequence ID" value="NZ_FMZO01000005.1"/>
</dbReference>
<dbReference type="GO" id="GO:0003677">
    <property type="term" value="F:DNA binding"/>
    <property type="evidence" value="ECO:0007669"/>
    <property type="project" value="InterPro"/>
</dbReference>
<dbReference type="Gene3D" id="1.10.260.40">
    <property type="entry name" value="lambda repressor-like DNA-binding domains"/>
    <property type="match status" value="1"/>
</dbReference>
<dbReference type="STRING" id="1285928.SAMN04487894_10556"/>
<evidence type="ECO:0000259" key="1">
    <source>
        <dbReference type="PROSITE" id="PS50943"/>
    </source>
</evidence>
<dbReference type="OrthoDB" id="680449at2"/>
<organism evidence="2 3">
    <name type="scientific">Niabella drilacis (strain DSM 25811 / CCM 8410 / CCUG 62505 / LMG 26954 / E90)</name>
    <dbReference type="NCBI Taxonomy" id="1285928"/>
    <lineage>
        <taxon>Bacteria</taxon>
        <taxon>Pseudomonadati</taxon>
        <taxon>Bacteroidota</taxon>
        <taxon>Chitinophagia</taxon>
        <taxon>Chitinophagales</taxon>
        <taxon>Chitinophagaceae</taxon>
        <taxon>Niabella</taxon>
    </lineage>
</organism>
<protein>
    <submittedName>
        <fullName evidence="2">Helix-turn-helix</fullName>
    </submittedName>
</protein>
<keyword evidence="3" id="KW-1185">Reference proteome</keyword>
<name>A0A1G6QZ04_NIADE</name>
<dbReference type="SMART" id="SM00530">
    <property type="entry name" value="HTH_XRE"/>
    <property type="match status" value="1"/>
</dbReference>
<dbReference type="AlphaFoldDB" id="A0A1G6QZ04"/>
<accession>A0A1G6QZ04</accession>
<proteinExistence type="predicted"/>
<dbReference type="CDD" id="cd00093">
    <property type="entry name" value="HTH_XRE"/>
    <property type="match status" value="1"/>
</dbReference>
<evidence type="ECO:0000313" key="2">
    <source>
        <dbReference type="EMBL" id="SDC96886.1"/>
    </source>
</evidence>